<protein>
    <submittedName>
        <fullName evidence="1">Uncharacterized protein</fullName>
    </submittedName>
</protein>
<dbReference type="EMBL" id="KV878340">
    <property type="protein sequence ID" value="OJJ47620.1"/>
    <property type="molecule type" value="Genomic_DNA"/>
</dbReference>
<evidence type="ECO:0000313" key="1">
    <source>
        <dbReference type="EMBL" id="OJJ47620.1"/>
    </source>
</evidence>
<dbReference type="GeneID" id="34609148"/>
<organism evidence="1 2">
    <name type="scientific">Penicilliopsis zonata CBS 506.65</name>
    <dbReference type="NCBI Taxonomy" id="1073090"/>
    <lineage>
        <taxon>Eukaryota</taxon>
        <taxon>Fungi</taxon>
        <taxon>Dikarya</taxon>
        <taxon>Ascomycota</taxon>
        <taxon>Pezizomycotina</taxon>
        <taxon>Eurotiomycetes</taxon>
        <taxon>Eurotiomycetidae</taxon>
        <taxon>Eurotiales</taxon>
        <taxon>Aspergillaceae</taxon>
        <taxon>Penicilliopsis</taxon>
    </lineage>
</organism>
<proteinExistence type="predicted"/>
<name>A0A1L9SK83_9EURO</name>
<gene>
    <name evidence="1" type="ORF">ASPZODRAFT_131162</name>
</gene>
<sequence>MAKDSMPDDLRPITKVMFASALIPGGKFLSPFLDPLSLCKAQLMDSLSIGVSGTRTGSLEDLLSYVH</sequence>
<evidence type="ECO:0000313" key="2">
    <source>
        <dbReference type="Proteomes" id="UP000184188"/>
    </source>
</evidence>
<dbReference type="Proteomes" id="UP000184188">
    <property type="component" value="Unassembled WGS sequence"/>
</dbReference>
<dbReference type="AlphaFoldDB" id="A0A1L9SK83"/>
<dbReference type="VEuPathDB" id="FungiDB:ASPZODRAFT_131162"/>
<accession>A0A1L9SK83</accession>
<reference evidence="2" key="1">
    <citation type="journal article" date="2017" name="Genome Biol.">
        <title>Comparative genomics reveals high biological diversity and specific adaptations in the industrially and medically important fungal genus Aspergillus.</title>
        <authorList>
            <person name="de Vries R.P."/>
            <person name="Riley R."/>
            <person name="Wiebenga A."/>
            <person name="Aguilar-Osorio G."/>
            <person name="Amillis S."/>
            <person name="Uchima C.A."/>
            <person name="Anderluh G."/>
            <person name="Asadollahi M."/>
            <person name="Askin M."/>
            <person name="Barry K."/>
            <person name="Battaglia E."/>
            <person name="Bayram O."/>
            <person name="Benocci T."/>
            <person name="Braus-Stromeyer S.A."/>
            <person name="Caldana C."/>
            <person name="Canovas D."/>
            <person name="Cerqueira G.C."/>
            <person name="Chen F."/>
            <person name="Chen W."/>
            <person name="Choi C."/>
            <person name="Clum A."/>
            <person name="Dos Santos R.A."/>
            <person name="Damasio A.R."/>
            <person name="Diallinas G."/>
            <person name="Emri T."/>
            <person name="Fekete E."/>
            <person name="Flipphi M."/>
            <person name="Freyberg S."/>
            <person name="Gallo A."/>
            <person name="Gournas C."/>
            <person name="Habgood R."/>
            <person name="Hainaut M."/>
            <person name="Harispe M.L."/>
            <person name="Henrissat B."/>
            <person name="Hilden K.S."/>
            <person name="Hope R."/>
            <person name="Hossain A."/>
            <person name="Karabika E."/>
            <person name="Karaffa L."/>
            <person name="Karanyi Z."/>
            <person name="Krasevec N."/>
            <person name="Kuo A."/>
            <person name="Kusch H."/>
            <person name="LaButti K."/>
            <person name="Lagendijk E.L."/>
            <person name="Lapidus A."/>
            <person name="Levasseur A."/>
            <person name="Lindquist E."/>
            <person name="Lipzen A."/>
            <person name="Logrieco A.F."/>
            <person name="MacCabe A."/>
            <person name="Maekelae M.R."/>
            <person name="Malavazi I."/>
            <person name="Melin P."/>
            <person name="Meyer V."/>
            <person name="Mielnichuk N."/>
            <person name="Miskei M."/>
            <person name="Molnar A.P."/>
            <person name="Mule G."/>
            <person name="Ngan C.Y."/>
            <person name="Orejas M."/>
            <person name="Orosz E."/>
            <person name="Ouedraogo J.P."/>
            <person name="Overkamp K.M."/>
            <person name="Park H.-S."/>
            <person name="Perrone G."/>
            <person name="Piumi F."/>
            <person name="Punt P.J."/>
            <person name="Ram A.F."/>
            <person name="Ramon A."/>
            <person name="Rauscher S."/>
            <person name="Record E."/>
            <person name="Riano-Pachon D.M."/>
            <person name="Robert V."/>
            <person name="Roehrig J."/>
            <person name="Ruller R."/>
            <person name="Salamov A."/>
            <person name="Salih N.S."/>
            <person name="Samson R.A."/>
            <person name="Sandor E."/>
            <person name="Sanguinetti M."/>
            <person name="Schuetze T."/>
            <person name="Sepcic K."/>
            <person name="Shelest E."/>
            <person name="Sherlock G."/>
            <person name="Sophianopoulou V."/>
            <person name="Squina F.M."/>
            <person name="Sun H."/>
            <person name="Susca A."/>
            <person name="Todd R.B."/>
            <person name="Tsang A."/>
            <person name="Unkles S.E."/>
            <person name="van de Wiele N."/>
            <person name="van Rossen-Uffink D."/>
            <person name="Oliveira J.V."/>
            <person name="Vesth T.C."/>
            <person name="Visser J."/>
            <person name="Yu J.-H."/>
            <person name="Zhou M."/>
            <person name="Andersen M.R."/>
            <person name="Archer D.B."/>
            <person name="Baker S.E."/>
            <person name="Benoit I."/>
            <person name="Brakhage A.A."/>
            <person name="Braus G.H."/>
            <person name="Fischer R."/>
            <person name="Frisvad J.C."/>
            <person name="Goldman G.H."/>
            <person name="Houbraken J."/>
            <person name="Oakley B."/>
            <person name="Pocsi I."/>
            <person name="Scazzocchio C."/>
            <person name="Seiboth B."/>
            <person name="vanKuyk P.A."/>
            <person name="Wortman J."/>
            <person name="Dyer P.S."/>
            <person name="Grigoriev I.V."/>
        </authorList>
    </citation>
    <scope>NUCLEOTIDE SEQUENCE [LARGE SCALE GENOMIC DNA]</scope>
    <source>
        <strain evidence="2">CBS 506.65</strain>
    </source>
</reference>
<keyword evidence="2" id="KW-1185">Reference proteome</keyword>
<dbReference type="RefSeq" id="XP_022582130.1">
    <property type="nucleotide sequence ID" value="XM_022722683.1"/>
</dbReference>